<name>K6DZZ2_9BACI</name>
<evidence type="ECO:0000256" key="1">
    <source>
        <dbReference type="SAM" id="Phobius"/>
    </source>
</evidence>
<feature type="domain" description="Rhamnogalacturonase A/B/Epimerase-like pectate lyase" evidence="2">
    <location>
        <begin position="58"/>
        <end position="136"/>
    </location>
</feature>
<dbReference type="InterPro" id="IPR039448">
    <property type="entry name" value="Beta_helix"/>
</dbReference>
<proteinExistence type="predicted"/>
<accession>K6DZZ2</accession>
<reference evidence="4 5" key="1">
    <citation type="journal article" date="2012" name="Front. Microbiol.">
        <title>Redundancy and modularity in membrane-associated dissimilatory nitrate reduction in Bacillus.</title>
        <authorList>
            <person name="Heylen K."/>
            <person name="Keltjens J."/>
        </authorList>
    </citation>
    <scope>NUCLEOTIDE SEQUENCE [LARGE SCALE GENOMIC DNA]</scope>
    <source>
        <strain evidence="5">LMG 21833T</strain>
    </source>
</reference>
<evidence type="ECO:0000313" key="4">
    <source>
        <dbReference type="EMBL" id="EKN66466.1"/>
    </source>
</evidence>
<dbReference type="InterPro" id="IPR024535">
    <property type="entry name" value="RHGA/B-epi-like_pectate_lyase"/>
</dbReference>
<keyword evidence="5" id="KW-1185">Reference proteome</keyword>
<evidence type="ECO:0008006" key="6">
    <source>
        <dbReference type="Google" id="ProtNLM"/>
    </source>
</evidence>
<dbReference type="Proteomes" id="UP000006316">
    <property type="component" value="Unassembled WGS sequence"/>
</dbReference>
<comment type="caution">
    <text evidence="4">The sequence shown here is derived from an EMBL/GenBank/DDBJ whole genome shotgun (WGS) entry which is preliminary data.</text>
</comment>
<protein>
    <recommendedName>
        <fullName evidence="6">Pectate lyase superfamily protein domain-containing protein</fullName>
    </recommendedName>
</protein>
<dbReference type="SMART" id="SM00710">
    <property type="entry name" value="PbH1"/>
    <property type="match status" value="4"/>
</dbReference>
<dbReference type="STRING" id="1117379.BABA_15192"/>
<feature type="transmembrane region" description="Helical" evidence="1">
    <location>
        <begin position="12"/>
        <end position="30"/>
    </location>
</feature>
<sequence length="558" mass="62321">MSFTKFSKRTRIVIFLIVLILGVMLFITNWTNHEPKSDDVTTSSQKKEQQVEKQTYSFINVSDFGALGDGRHDDTKAILKAIDHVKAGGNIVFDSSKTYLVTETIKITKDLTITTNGQKNATILMGSNKKNEPVLYFSGKVKSSARIDTALRTRDSQINLPNIKDVDSNDLLLIESNTPWYFEPRTGTENLHKGELHKMIGVTKSEAILAEGIWDAYDPQKEDIQVKVIDPIHITMEKINIVRNPSNDRTIGIKLEYGSNSSINRINVGHSTAVGIHVVSSYRTKVENSEVTEANDKYSGYGIQSYGSSYSTIQDNRITGSRRGIDVSGQYPDYFSTVEFNTVYGGGKNELGLHYLTEDTQYGIGTHSTANFTVFRGNILANLNYGVNIRSANVTIKQNKFLGYFKGSAIILANGRNASIVDNESVSGNNVPQIATKNNLPKSIENFNAKNFLSIKRSYDLTSRVLQIERNKALDISESFITFLDVEGTRSNQIQNLQVIDNDIKLANRNSMGQPFYFIFSEFPLKAHSSVLNNNTMVDFSMKQQPLVSKNFIGTINK</sequence>
<dbReference type="InterPro" id="IPR011050">
    <property type="entry name" value="Pectin_lyase_fold/virulence"/>
</dbReference>
<dbReference type="Pfam" id="PF13229">
    <property type="entry name" value="Beta_helix"/>
    <property type="match status" value="1"/>
</dbReference>
<evidence type="ECO:0000259" key="2">
    <source>
        <dbReference type="Pfam" id="PF12708"/>
    </source>
</evidence>
<dbReference type="RefSeq" id="WP_007086034.1">
    <property type="nucleotide sequence ID" value="NZ_AJLS01000115.1"/>
</dbReference>
<dbReference type="PATRIC" id="fig|1117379.3.peg.3139"/>
<keyword evidence="1" id="KW-0812">Transmembrane</keyword>
<dbReference type="AlphaFoldDB" id="K6DZZ2"/>
<dbReference type="SUPFAM" id="SSF51126">
    <property type="entry name" value="Pectin lyase-like"/>
    <property type="match status" value="1"/>
</dbReference>
<dbReference type="InterPro" id="IPR012334">
    <property type="entry name" value="Pectin_lyas_fold"/>
</dbReference>
<dbReference type="OrthoDB" id="6502305at2"/>
<organism evidence="4 5">
    <name type="scientific">Neobacillus bataviensis LMG 21833</name>
    <dbReference type="NCBI Taxonomy" id="1117379"/>
    <lineage>
        <taxon>Bacteria</taxon>
        <taxon>Bacillati</taxon>
        <taxon>Bacillota</taxon>
        <taxon>Bacilli</taxon>
        <taxon>Bacillales</taxon>
        <taxon>Bacillaceae</taxon>
        <taxon>Neobacillus</taxon>
    </lineage>
</organism>
<dbReference type="InterPro" id="IPR006626">
    <property type="entry name" value="PbH1"/>
</dbReference>
<dbReference type="Pfam" id="PF12708">
    <property type="entry name" value="Pect-lyase_RHGA_epim"/>
    <property type="match status" value="1"/>
</dbReference>
<evidence type="ECO:0000313" key="5">
    <source>
        <dbReference type="Proteomes" id="UP000006316"/>
    </source>
</evidence>
<dbReference type="Gene3D" id="2.160.20.10">
    <property type="entry name" value="Single-stranded right-handed beta-helix, Pectin lyase-like"/>
    <property type="match status" value="1"/>
</dbReference>
<keyword evidence="1" id="KW-0472">Membrane</keyword>
<gene>
    <name evidence="4" type="ORF">BABA_15192</name>
</gene>
<evidence type="ECO:0000259" key="3">
    <source>
        <dbReference type="Pfam" id="PF13229"/>
    </source>
</evidence>
<keyword evidence="1" id="KW-1133">Transmembrane helix</keyword>
<dbReference type="EMBL" id="AJLS01000115">
    <property type="protein sequence ID" value="EKN66466.1"/>
    <property type="molecule type" value="Genomic_DNA"/>
</dbReference>
<feature type="domain" description="Right handed beta helix" evidence="3">
    <location>
        <begin position="237"/>
        <end position="332"/>
    </location>
</feature>